<reference evidence="2 3" key="1">
    <citation type="submission" date="2018-09" db="EMBL/GenBank/DDBJ databases">
        <title>Draft genome of Simplicispira sp. NY-02.</title>
        <authorList>
            <person name="Im W.T."/>
        </authorList>
    </citation>
    <scope>NUCLEOTIDE SEQUENCE [LARGE SCALE GENOMIC DNA]</scope>
    <source>
        <strain evidence="2 3">NY-02</strain>
    </source>
</reference>
<gene>
    <name evidence="2" type="ORF">D3F03_01920</name>
</gene>
<accession>A0A398CGN1</accession>
<feature type="signal peptide" evidence="1">
    <location>
        <begin position="1"/>
        <end position="20"/>
    </location>
</feature>
<proteinExistence type="predicted"/>
<comment type="caution">
    <text evidence="2">The sequence shown here is derived from an EMBL/GenBank/DDBJ whole genome shotgun (WGS) entry which is preliminary data.</text>
</comment>
<organism evidence="2 3">
    <name type="scientific">Simplicispira hankyongi</name>
    <dbReference type="NCBI Taxonomy" id="2315688"/>
    <lineage>
        <taxon>Bacteria</taxon>
        <taxon>Pseudomonadati</taxon>
        <taxon>Pseudomonadota</taxon>
        <taxon>Betaproteobacteria</taxon>
        <taxon>Burkholderiales</taxon>
        <taxon>Comamonadaceae</taxon>
        <taxon>Simplicispira</taxon>
    </lineage>
</organism>
<evidence type="ECO:0000313" key="3">
    <source>
        <dbReference type="Proteomes" id="UP000266302"/>
    </source>
</evidence>
<protein>
    <recommendedName>
        <fullName evidence="4">Porin</fullName>
    </recommendedName>
</protein>
<sequence length="415" mass="45526">MGALGALGALAVALAFPAAAQSGDIDALLLADAPAAPTVAARDWQLFSELAAGQVHTLLGRDRDNQRVSLDLQIDHSLAPGWRAVLADRLDVSWPPQGGQEHPINTLNEAWVGWQASDTQAVDLGRINARFGVATGYSPTDYFRTGSIRSVVSVDPGSLKKNRQGAFMLRSQAVWDQGALTALLSPRLAAQPSSAPFALNEGATNASNRWLLAWSQRLNDQFNPQWLLYGEERQAPQTGFNLATLVNDSTVAFAEWSGGRSRSQLAQALDLPEDRSFHQRLSAGATWTAASKLSLTLEYSRNNTALSAPAWRALQNSASIGYAMYRNWTITAQEMATHNMYAVYAHWPDVLVPHLELNAMVRANAADHSQLHWLELRYHWSQIDLAMQWQGSKGSARSEFGAVPHAWELSVRKYF</sequence>
<evidence type="ECO:0000313" key="2">
    <source>
        <dbReference type="EMBL" id="RID99220.1"/>
    </source>
</evidence>
<dbReference type="Proteomes" id="UP000266302">
    <property type="component" value="Unassembled WGS sequence"/>
</dbReference>
<feature type="chain" id="PRO_5017381350" description="Porin" evidence="1">
    <location>
        <begin position="21"/>
        <end position="415"/>
    </location>
</feature>
<dbReference type="EMBL" id="QXJC01000001">
    <property type="protein sequence ID" value="RID99220.1"/>
    <property type="molecule type" value="Genomic_DNA"/>
</dbReference>
<name>A0A398CGN1_9BURK</name>
<dbReference type="AlphaFoldDB" id="A0A398CGN1"/>
<evidence type="ECO:0008006" key="4">
    <source>
        <dbReference type="Google" id="ProtNLM"/>
    </source>
</evidence>
<dbReference type="SUPFAM" id="SSF56935">
    <property type="entry name" value="Porins"/>
    <property type="match status" value="1"/>
</dbReference>
<evidence type="ECO:0000256" key="1">
    <source>
        <dbReference type="SAM" id="SignalP"/>
    </source>
</evidence>
<keyword evidence="3" id="KW-1185">Reference proteome</keyword>
<keyword evidence="1" id="KW-0732">Signal</keyword>